<evidence type="ECO:0000313" key="3">
    <source>
        <dbReference type="EMBL" id="CAK8999347.1"/>
    </source>
</evidence>
<evidence type="ECO:0000313" key="4">
    <source>
        <dbReference type="Proteomes" id="UP001642464"/>
    </source>
</evidence>
<sequence>MIECRFTLLCKQRDSTWPRGLNGREIEQLDIIYHLLPIAERSRVVTDVVKSLGRRAWRSDGLSPTLTTNSKIFDFRNEKLLNPAEMMALQGFDVSQIHFSGYKRSFFSLLSGNAMTMPVIGGCLLAVLLTTALRSEFRSCVTEEPQSGLAQSDDDDQDDATDASGSSSNFPQHLRDEWPTLAHSGSGYSSSELEWLYNAPPGRVL</sequence>
<evidence type="ECO:0000256" key="2">
    <source>
        <dbReference type="SAM" id="Phobius"/>
    </source>
</evidence>
<name>A0ABP0IBE4_9DINO</name>
<comment type="caution">
    <text evidence="3">The sequence shown here is derived from an EMBL/GenBank/DDBJ whole genome shotgun (WGS) entry which is preliminary data.</text>
</comment>
<keyword evidence="4" id="KW-1185">Reference proteome</keyword>
<organism evidence="3 4">
    <name type="scientific">Durusdinium trenchii</name>
    <dbReference type="NCBI Taxonomy" id="1381693"/>
    <lineage>
        <taxon>Eukaryota</taxon>
        <taxon>Sar</taxon>
        <taxon>Alveolata</taxon>
        <taxon>Dinophyceae</taxon>
        <taxon>Suessiales</taxon>
        <taxon>Symbiodiniaceae</taxon>
        <taxon>Durusdinium</taxon>
    </lineage>
</organism>
<protein>
    <submittedName>
        <fullName evidence="3">Uncharacterized protein</fullName>
    </submittedName>
</protein>
<feature type="compositionally biased region" description="Acidic residues" evidence="1">
    <location>
        <begin position="152"/>
        <end position="161"/>
    </location>
</feature>
<keyword evidence="2" id="KW-1133">Transmembrane helix</keyword>
<keyword evidence="2" id="KW-0472">Membrane</keyword>
<gene>
    <name evidence="3" type="ORF">SCF082_LOCUS6005</name>
</gene>
<dbReference type="EMBL" id="CAXAMM010003313">
    <property type="protein sequence ID" value="CAK8999347.1"/>
    <property type="molecule type" value="Genomic_DNA"/>
</dbReference>
<evidence type="ECO:0000256" key="1">
    <source>
        <dbReference type="SAM" id="MobiDB-lite"/>
    </source>
</evidence>
<feature type="region of interest" description="Disordered" evidence="1">
    <location>
        <begin position="144"/>
        <end position="189"/>
    </location>
</feature>
<feature type="transmembrane region" description="Helical" evidence="2">
    <location>
        <begin position="106"/>
        <end position="129"/>
    </location>
</feature>
<accession>A0ABP0IBE4</accession>
<dbReference type="Proteomes" id="UP001642464">
    <property type="component" value="Unassembled WGS sequence"/>
</dbReference>
<keyword evidence="2" id="KW-0812">Transmembrane</keyword>
<reference evidence="3 4" key="1">
    <citation type="submission" date="2024-02" db="EMBL/GenBank/DDBJ databases">
        <authorList>
            <person name="Chen Y."/>
            <person name="Shah S."/>
            <person name="Dougan E. K."/>
            <person name="Thang M."/>
            <person name="Chan C."/>
        </authorList>
    </citation>
    <scope>NUCLEOTIDE SEQUENCE [LARGE SCALE GENOMIC DNA]</scope>
</reference>
<proteinExistence type="predicted"/>